<organism evidence="1 2">
    <name type="scientific">Nepenthes gracilis</name>
    <name type="common">Slender pitcher plant</name>
    <dbReference type="NCBI Taxonomy" id="150966"/>
    <lineage>
        <taxon>Eukaryota</taxon>
        <taxon>Viridiplantae</taxon>
        <taxon>Streptophyta</taxon>
        <taxon>Embryophyta</taxon>
        <taxon>Tracheophyta</taxon>
        <taxon>Spermatophyta</taxon>
        <taxon>Magnoliopsida</taxon>
        <taxon>eudicotyledons</taxon>
        <taxon>Gunneridae</taxon>
        <taxon>Pentapetalae</taxon>
        <taxon>Caryophyllales</taxon>
        <taxon>Nepenthaceae</taxon>
        <taxon>Nepenthes</taxon>
    </lineage>
</organism>
<gene>
    <name evidence="1" type="ORF">Nepgr_005196</name>
</gene>
<sequence>MKEQSNMQNSPKVHRDIAGVLGEFKEVMLPKLSKKLLPRLIHLIELKLGAKVLAMGPYCMAPPKSEELGR</sequence>
<keyword evidence="2" id="KW-1185">Reference proteome</keyword>
<accession>A0AAD3XG71</accession>
<protein>
    <submittedName>
        <fullName evidence="1">Uncharacterized protein</fullName>
    </submittedName>
</protein>
<dbReference type="Proteomes" id="UP001279734">
    <property type="component" value="Unassembled WGS sequence"/>
</dbReference>
<reference evidence="1" key="1">
    <citation type="submission" date="2023-05" db="EMBL/GenBank/DDBJ databases">
        <title>Nepenthes gracilis genome sequencing.</title>
        <authorList>
            <person name="Fukushima K."/>
        </authorList>
    </citation>
    <scope>NUCLEOTIDE SEQUENCE</scope>
    <source>
        <strain evidence="1">SING2019-196</strain>
    </source>
</reference>
<dbReference type="AlphaFoldDB" id="A0AAD3XG71"/>
<dbReference type="EMBL" id="BSYO01000004">
    <property type="protein sequence ID" value="GMH03357.1"/>
    <property type="molecule type" value="Genomic_DNA"/>
</dbReference>
<proteinExistence type="predicted"/>
<evidence type="ECO:0000313" key="1">
    <source>
        <dbReference type="EMBL" id="GMH03357.1"/>
    </source>
</evidence>
<name>A0AAD3XG71_NEPGR</name>
<comment type="caution">
    <text evidence="1">The sequence shown here is derived from an EMBL/GenBank/DDBJ whole genome shotgun (WGS) entry which is preliminary data.</text>
</comment>
<evidence type="ECO:0000313" key="2">
    <source>
        <dbReference type="Proteomes" id="UP001279734"/>
    </source>
</evidence>